<dbReference type="GO" id="GO:0016853">
    <property type="term" value="F:isomerase activity"/>
    <property type="evidence" value="ECO:0007669"/>
    <property type="project" value="UniProtKB-KW"/>
</dbReference>
<dbReference type="InterPro" id="IPR013022">
    <property type="entry name" value="Xyl_isomerase-like_TIM-brl"/>
</dbReference>
<sequence length="276" mass="29805">MTLRFAYNTNGAANHRLDDALTLIAEAGYDGVALTLDHHHLDPFADGWAREAERLAARLRALGLGVVIETGARYLLDPRDKHEPTLVTANPAGRARRVAFLARAIEIGAIMGAETVSFWAGVPKPGVTRADALDWLDAGLAQVIDHATRLAMPVSLEPEPGMAIETVADYDLLAARHPDLRLALDTGHCLVTQDIAPDAAIHAYADRLGTVAIEDMRRGDHTHLPFGQGDMDMPAVLTALTAIEFDRLVCVELSRESPRAHQAIPEAIGWLRGAMA</sequence>
<evidence type="ECO:0000313" key="2">
    <source>
        <dbReference type="EMBL" id="GAA3709141.1"/>
    </source>
</evidence>
<evidence type="ECO:0000313" key="3">
    <source>
        <dbReference type="Proteomes" id="UP001500523"/>
    </source>
</evidence>
<protein>
    <submittedName>
        <fullName evidence="2">Sugar phosphate isomerase/epimerase</fullName>
    </submittedName>
</protein>
<dbReference type="EMBL" id="BAABBF010000003">
    <property type="protein sequence ID" value="GAA3709141.1"/>
    <property type="molecule type" value="Genomic_DNA"/>
</dbReference>
<accession>A0ABP7DR40</accession>
<dbReference type="InterPro" id="IPR036237">
    <property type="entry name" value="Xyl_isomerase-like_sf"/>
</dbReference>
<name>A0ABP7DR40_9SPHN</name>
<evidence type="ECO:0000259" key="1">
    <source>
        <dbReference type="Pfam" id="PF01261"/>
    </source>
</evidence>
<dbReference type="RefSeq" id="WP_344693033.1">
    <property type="nucleotide sequence ID" value="NZ_BAABBF010000003.1"/>
</dbReference>
<keyword evidence="2" id="KW-0413">Isomerase</keyword>
<dbReference type="SUPFAM" id="SSF51658">
    <property type="entry name" value="Xylose isomerase-like"/>
    <property type="match status" value="1"/>
</dbReference>
<dbReference type="PANTHER" id="PTHR12110:SF52">
    <property type="entry name" value="XYLOSE ISOMERASE"/>
    <property type="match status" value="1"/>
</dbReference>
<dbReference type="Pfam" id="PF01261">
    <property type="entry name" value="AP_endonuc_2"/>
    <property type="match status" value="1"/>
</dbReference>
<dbReference type="InterPro" id="IPR050312">
    <property type="entry name" value="IolE/XylAMocC-like"/>
</dbReference>
<dbReference type="PANTHER" id="PTHR12110">
    <property type="entry name" value="HYDROXYPYRUVATE ISOMERASE"/>
    <property type="match status" value="1"/>
</dbReference>
<comment type="caution">
    <text evidence="2">The sequence shown here is derived from an EMBL/GenBank/DDBJ whole genome shotgun (WGS) entry which is preliminary data.</text>
</comment>
<proteinExistence type="predicted"/>
<dbReference type="Gene3D" id="3.20.20.150">
    <property type="entry name" value="Divalent-metal-dependent TIM barrel enzymes"/>
    <property type="match status" value="1"/>
</dbReference>
<feature type="domain" description="Xylose isomerase-like TIM barrel" evidence="1">
    <location>
        <begin position="22"/>
        <end position="272"/>
    </location>
</feature>
<gene>
    <name evidence="2" type="ORF">GCM10022268_18050</name>
</gene>
<keyword evidence="3" id="KW-1185">Reference proteome</keyword>
<organism evidence="2 3">
    <name type="scientific">Sphingomonas cynarae</name>
    <dbReference type="NCBI Taxonomy" id="930197"/>
    <lineage>
        <taxon>Bacteria</taxon>
        <taxon>Pseudomonadati</taxon>
        <taxon>Pseudomonadota</taxon>
        <taxon>Alphaproteobacteria</taxon>
        <taxon>Sphingomonadales</taxon>
        <taxon>Sphingomonadaceae</taxon>
        <taxon>Sphingomonas</taxon>
    </lineage>
</organism>
<dbReference type="Proteomes" id="UP001500523">
    <property type="component" value="Unassembled WGS sequence"/>
</dbReference>
<reference evidence="3" key="1">
    <citation type="journal article" date="2019" name="Int. J. Syst. Evol. Microbiol.">
        <title>The Global Catalogue of Microorganisms (GCM) 10K type strain sequencing project: providing services to taxonomists for standard genome sequencing and annotation.</title>
        <authorList>
            <consortium name="The Broad Institute Genomics Platform"/>
            <consortium name="The Broad Institute Genome Sequencing Center for Infectious Disease"/>
            <person name="Wu L."/>
            <person name="Ma J."/>
        </authorList>
    </citation>
    <scope>NUCLEOTIDE SEQUENCE [LARGE SCALE GENOMIC DNA]</scope>
    <source>
        <strain evidence="3">JCM 17498</strain>
    </source>
</reference>